<evidence type="ECO:0000256" key="10">
    <source>
        <dbReference type="ARBA" id="ARBA00068637"/>
    </source>
</evidence>
<evidence type="ECO:0000313" key="14">
    <source>
        <dbReference type="EMBL" id="KAG0318752.1"/>
    </source>
</evidence>
<dbReference type="Gene3D" id="1.10.8.60">
    <property type="match status" value="2"/>
</dbReference>
<dbReference type="GO" id="GO:0006891">
    <property type="term" value="P:intra-Golgi vesicle-mediated transport"/>
    <property type="evidence" value="ECO:0007669"/>
    <property type="project" value="TreeGrafter"/>
</dbReference>
<dbReference type="Gene3D" id="2.40.40.20">
    <property type="match status" value="1"/>
</dbReference>
<sequence>MNNYPNDRGYNTSPNPSGAPRMPPPRPAPPAPMGANGGGDWQQPRTSYGAAPGPDPRLQHSSQSTYGQPAPRIAQQQRHQPTFQLQPSRRMRATRSTHERFAIENKVVGNAGDFPSHTKYILVEHQFVFSVVFEDNFAPGNLGFSNLQRKWINAAVNKEIDVQNFDPSLDGPEIYVSNLEVEVSLFNKTTDFRGELDGKEMAREFISLFNNQVLSVEQALVLDFQEIRMIVVPKKVELVSLEALSNGLRGPDGEEIVGHGGFRGLLTSQAQVQFTRAHDAPFKLRNAARNKPAVTLIQPNFKFEDMGIGGLDKEFSNMFRRAFASRIFPPSIVEKMGIQHVKGILLYGPPGTGKTLMAREIGKMLNGREPKIVAGPEVLSKFVGQSEENIRKLFIDAETEYKDKGEDSSLHIIIFDELDAICKQRGSKNDSTGVGDSVVNQLLAKMDGVEQLNNILIIGMTNRKDMIDEALLRPGRMEVHMEIGLPDETGRLQILKIHTHKAMENNLLSEDVNLIELAALTKNFTGAEINGLVKSATSFAFNRHVKVGTLAGTTGDLENMKIQRADFMGALSEVSAAFGSSEEELDACLTNGIIHFSPHIEKILKEGQLRVEQVQHSERTPLVSMLLHGPPGAGKTALAATMAMESEFPFIKLISPETMIGMTETQKVNAIHRVFQDSYKSPLSVIVMDDIERLLEYTPIGSRFSNTVLQALAVLLKKQPPKGRRLLVLTTTTRRHVLEEMDLMDSFSSELYVENLRSLEEVNVVVKNLKLFKLDDDRRTAIATLAKRGIEGKLSISIKRLLMTIEKARQDTDLIGRFVSDMDNI</sequence>
<evidence type="ECO:0000256" key="6">
    <source>
        <dbReference type="ARBA" id="ARBA00022741"/>
    </source>
</evidence>
<evidence type="ECO:0000256" key="9">
    <source>
        <dbReference type="ARBA" id="ARBA00056429"/>
    </source>
</evidence>
<dbReference type="Gene3D" id="3.10.330.10">
    <property type="match status" value="1"/>
</dbReference>
<keyword evidence="6 11" id="KW-0547">Nucleotide-binding</keyword>
<dbReference type="FunFam" id="3.40.50.300:FF:000166">
    <property type="entry name" value="vesicle-fusing ATPase isoform X1"/>
    <property type="match status" value="1"/>
</dbReference>
<dbReference type="Proteomes" id="UP000738325">
    <property type="component" value="Unassembled WGS sequence"/>
</dbReference>
<dbReference type="GO" id="GO:0016887">
    <property type="term" value="F:ATP hydrolysis activity"/>
    <property type="evidence" value="ECO:0007669"/>
    <property type="project" value="InterPro"/>
</dbReference>
<dbReference type="CDD" id="cd00009">
    <property type="entry name" value="AAA"/>
    <property type="match status" value="1"/>
</dbReference>
<comment type="similarity">
    <text evidence="2 11">Belongs to the AAA ATPase family.</text>
</comment>
<evidence type="ECO:0000313" key="15">
    <source>
        <dbReference type="Proteomes" id="UP000738325"/>
    </source>
</evidence>
<dbReference type="SUPFAM" id="SSF52540">
    <property type="entry name" value="P-loop containing nucleoside triphosphate hydrolases"/>
    <property type="match status" value="2"/>
</dbReference>
<dbReference type="CDD" id="cd19504">
    <property type="entry name" value="RecA-like_NSF-SEC18_r1-like"/>
    <property type="match status" value="1"/>
</dbReference>
<evidence type="ECO:0000256" key="11">
    <source>
        <dbReference type="RuleBase" id="RU367045"/>
    </source>
</evidence>
<feature type="domain" description="AAA+ ATPase" evidence="13">
    <location>
        <begin position="621"/>
        <end position="757"/>
    </location>
</feature>
<dbReference type="EMBL" id="JAAAIP010000355">
    <property type="protein sequence ID" value="KAG0318752.1"/>
    <property type="molecule type" value="Genomic_DNA"/>
</dbReference>
<dbReference type="SUPFAM" id="SSF50692">
    <property type="entry name" value="ADC-like"/>
    <property type="match status" value="1"/>
</dbReference>
<dbReference type="FunFam" id="1.10.8.60:FF:000026">
    <property type="entry name" value="vesicle-fusing ATPase isoform X1"/>
    <property type="match status" value="1"/>
</dbReference>
<keyword evidence="7 11" id="KW-0067">ATP-binding</keyword>
<evidence type="ECO:0000256" key="3">
    <source>
        <dbReference type="ARBA" id="ARBA00022448"/>
    </source>
</evidence>
<keyword evidence="4 11" id="KW-0963">Cytoplasm</keyword>
<dbReference type="GO" id="GO:0005795">
    <property type="term" value="C:Golgi stack"/>
    <property type="evidence" value="ECO:0007669"/>
    <property type="project" value="TreeGrafter"/>
</dbReference>
<evidence type="ECO:0000256" key="7">
    <source>
        <dbReference type="ARBA" id="ARBA00022840"/>
    </source>
</evidence>
<dbReference type="InterPro" id="IPR039812">
    <property type="entry name" value="Vesicle-fus_ATPase"/>
</dbReference>
<dbReference type="Pfam" id="PF00004">
    <property type="entry name" value="AAA"/>
    <property type="match status" value="2"/>
</dbReference>
<dbReference type="InterPro" id="IPR027417">
    <property type="entry name" value="P-loop_NTPase"/>
</dbReference>
<evidence type="ECO:0000256" key="8">
    <source>
        <dbReference type="ARBA" id="ARBA00022927"/>
    </source>
</evidence>
<evidence type="ECO:0000256" key="12">
    <source>
        <dbReference type="SAM" id="MobiDB-lite"/>
    </source>
</evidence>
<keyword evidence="5" id="KW-0677">Repeat</keyword>
<dbReference type="OrthoDB" id="9982946at2759"/>
<reference evidence="14" key="1">
    <citation type="journal article" date="2020" name="Fungal Divers.">
        <title>Resolving the Mortierellaceae phylogeny through synthesis of multi-gene phylogenetics and phylogenomics.</title>
        <authorList>
            <person name="Vandepol N."/>
            <person name="Liber J."/>
            <person name="Desiro A."/>
            <person name="Na H."/>
            <person name="Kennedy M."/>
            <person name="Barry K."/>
            <person name="Grigoriev I.V."/>
            <person name="Miller A.N."/>
            <person name="O'Donnell K."/>
            <person name="Stajich J.E."/>
            <person name="Bonito G."/>
        </authorList>
    </citation>
    <scope>NUCLEOTIDE SEQUENCE</scope>
    <source>
        <strain evidence="14">REB-010B</strain>
    </source>
</reference>
<dbReference type="InterPro" id="IPR029067">
    <property type="entry name" value="CDC48_domain_2-like_sf"/>
</dbReference>
<keyword evidence="11" id="KW-0931">ER-Golgi transport</keyword>
<organism evidence="14 15">
    <name type="scientific">Dissophora globulifera</name>
    <dbReference type="NCBI Taxonomy" id="979702"/>
    <lineage>
        <taxon>Eukaryota</taxon>
        <taxon>Fungi</taxon>
        <taxon>Fungi incertae sedis</taxon>
        <taxon>Mucoromycota</taxon>
        <taxon>Mortierellomycotina</taxon>
        <taxon>Mortierellomycetes</taxon>
        <taxon>Mortierellales</taxon>
        <taxon>Mortierellaceae</taxon>
        <taxon>Dissophora</taxon>
    </lineage>
</organism>
<dbReference type="InterPro" id="IPR003593">
    <property type="entry name" value="AAA+_ATPase"/>
</dbReference>
<name>A0A9P6RJ81_9FUNG</name>
<feature type="domain" description="AAA+ ATPase" evidence="13">
    <location>
        <begin position="340"/>
        <end position="487"/>
    </location>
</feature>
<protein>
    <recommendedName>
        <fullName evidence="10 11">Vesicular-fusion protein SEC18</fullName>
    </recommendedName>
</protein>
<keyword evidence="11" id="KW-0378">Hydrolase</keyword>
<dbReference type="FunFam" id="3.40.50.300:FF:000187">
    <property type="entry name" value="Vesicular-fusion ATPase SEC18"/>
    <property type="match status" value="1"/>
</dbReference>
<comment type="function">
    <text evidence="9 11">Required for vesicle-mediated transport. Catalyzes the fusion of transport vesicles within the Golgi cisternae. Is also required for transport from the endoplasmic reticulum to the Golgi stack. Seems to function as a fusion protein required for the delivery of cargo proteins to all compartments of the Golgi stack independent of vesicle origin.</text>
</comment>
<comment type="caution">
    <text evidence="14">The sequence shown here is derived from an EMBL/GenBank/DDBJ whole genome shotgun (WGS) entry which is preliminary data.</text>
</comment>
<dbReference type="InterPro" id="IPR009010">
    <property type="entry name" value="Asp_de-COase-like_dom_sf"/>
</dbReference>
<keyword evidence="8 11" id="KW-0653">Protein transport</keyword>
<dbReference type="AlphaFoldDB" id="A0A9P6RJ81"/>
<evidence type="ECO:0000256" key="1">
    <source>
        <dbReference type="ARBA" id="ARBA00004496"/>
    </source>
</evidence>
<dbReference type="GO" id="GO:0005524">
    <property type="term" value="F:ATP binding"/>
    <property type="evidence" value="ECO:0007669"/>
    <property type="project" value="UniProtKB-UniRule"/>
</dbReference>
<dbReference type="InterPro" id="IPR003959">
    <property type="entry name" value="ATPase_AAA_core"/>
</dbReference>
<evidence type="ECO:0000259" key="13">
    <source>
        <dbReference type="SMART" id="SM00382"/>
    </source>
</evidence>
<dbReference type="GO" id="GO:0043001">
    <property type="term" value="P:Golgi to plasma membrane protein transport"/>
    <property type="evidence" value="ECO:0007669"/>
    <property type="project" value="TreeGrafter"/>
</dbReference>
<dbReference type="SUPFAM" id="SSF54585">
    <property type="entry name" value="Cdc48 domain 2-like"/>
    <property type="match status" value="1"/>
</dbReference>
<dbReference type="Gene3D" id="3.40.50.300">
    <property type="entry name" value="P-loop containing nucleotide triphosphate hydrolases"/>
    <property type="match status" value="2"/>
</dbReference>
<dbReference type="PROSITE" id="PS00674">
    <property type="entry name" value="AAA"/>
    <property type="match status" value="1"/>
</dbReference>
<proteinExistence type="inferred from homology"/>
<dbReference type="PANTHER" id="PTHR23078">
    <property type="entry name" value="VESICULAR-FUSION PROTEIN NSF"/>
    <property type="match status" value="1"/>
</dbReference>
<comment type="subcellular location">
    <subcellularLocation>
        <location evidence="1 11">Cytoplasm</location>
    </subcellularLocation>
</comment>
<dbReference type="Pfam" id="PF17862">
    <property type="entry name" value="AAA_lid_3"/>
    <property type="match status" value="1"/>
</dbReference>
<dbReference type="SMART" id="SM00382">
    <property type="entry name" value="AAA"/>
    <property type="match status" value="2"/>
</dbReference>
<feature type="compositionally biased region" description="Polar residues" evidence="12">
    <location>
        <begin position="1"/>
        <end position="12"/>
    </location>
</feature>
<evidence type="ECO:0000256" key="2">
    <source>
        <dbReference type="ARBA" id="ARBA00006914"/>
    </source>
</evidence>
<accession>A0A9P6RJ81</accession>
<dbReference type="PANTHER" id="PTHR23078:SF3">
    <property type="entry name" value="VESICLE-FUSING ATPASE"/>
    <property type="match status" value="1"/>
</dbReference>
<keyword evidence="15" id="KW-1185">Reference proteome</keyword>
<feature type="compositionally biased region" description="Pro residues" evidence="12">
    <location>
        <begin position="21"/>
        <end position="32"/>
    </location>
</feature>
<feature type="compositionally biased region" description="Polar residues" evidence="12">
    <location>
        <begin position="74"/>
        <end position="87"/>
    </location>
</feature>
<evidence type="ECO:0000256" key="5">
    <source>
        <dbReference type="ARBA" id="ARBA00022737"/>
    </source>
</evidence>
<dbReference type="GO" id="GO:0035494">
    <property type="term" value="P:SNARE complex disassembly"/>
    <property type="evidence" value="ECO:0007669"/>
    <property type="project" value="InterPro"/>
</dbReference>
<dbReference type="InterPro" id="IPR041569">
    <property type="entry name" value="AAA_lid_3"/>
</dbReference>
<dbReference type="InterPro" id="IPR003960">
    <property type="entry name" value="ATPase_AAA_CS"/>
</dbReference>
<feature type="region of interest" description="Disordered" evidence="12">
    <location>
        <begin position="1"/>
        <end position="92"/>
    </location>
</feature>
<evidence type="ECO:0000256" key="4">
    <source>
        <dbReference type="ARBA" id="ARBA00022490"/>
    </source>
</evidence>
<gene>
    <name evidence="14" type="primary">SEC18</name>
    <name evidence="14" type="ORF">BGZ99_005478</name>
</gene>
<keyword evidence="3 11" id="KW-0813">Transport</keyword>